<dbReference type="RefSeq" id="WP_148623942.1">
    <property type="nucleotide sequence ID" value="NZ_SDGZ01000028.1"/>
</dbReference>
<evidence type="ECO:0000313" key="1">
    <source>
        <dbReference type="EMBL" id="TYC47874.1"/>
    </source>
</evidence>
<reference evidence="1 2" key="1">
    <citation type="submission" date="2019-01" db="EMBL/GenBank/DDBJ databases">
        <title>Weissella sp. nov., a novel lactic acid bacterium isolated from animal feces.</title>
        <authorList>
            <person name="Wang L.-T."/>
        </authorList>
    </citation>
    <scope>NUCLEOTIDE SEQUENCE [LARGE SCALE GENOMIC DNA]</scope>
    <source>
        <strain evidence="1 2">8H-2</strain>
    </source>
</reference>
<protein>
    <submittedName>
        <fullName evidence="1">Uncharacterized protein</fullName>
    </submittedName>
</protein>
<dbReference type="EMBL" id="SDGZ01000028">
    <property type="protein sequence ID" value="TYC47874.1"/>
    <property type="molecule type" value="Genomic_DNA"/>
</dbReference>
<name>A0A6C2C1Q2_9LACO</name>
<comment type="caution">
    <text evidence="1">The sequence shown here is derived from an EMBL/GenBank/DDBJ whole genome shotgun (WGS) entry which is preliminary data.</text>
</comment>
<sequence>MPTLGKYSDVARSYNGVNTISYQIPESISEDGTHLLIDGNGLKLFVDTKDEEITRIKFNVTDMYNPTYPGTFQGFEFGMHWKGNPSYISSFINARNNPGKLYVSKGLVEYSAKVDRNTHELVVTLSPGS</sequence>
<dbReference type="AlphaFoldDB" id="A0A6C2C1Q2"/>
<accession>A0A6C2C1Q2</accession>
<proteinExistence type="predicted"/>
<keyword evidence="2" id="KW-1185">Reference proteome</keyword>
<organism evidence="1 2">
    <name type="scientific">Weissella muntiaci</name>
    <dbReference type="NCBI Taxonomy" id="2508881"/>
    <lineage>
        <taxon>Bacteria</taxon>
        <taxon>Bacillati</taxon>
        <taxon>Bacillota</taxon>
        <taxon>Bacilli</taxon>
        <taxon>Lactobacillales</taxon>
        <taxon>Lactobacillaceae</taxon>
        <taxon>Weissella</taxon>
    </lineage>
</organism>
<gene>
    <name evidence="1" type="ORF">ESZ50_11000</name>
</gene>
<dbReference type="Proteomes" id="UP000371977">
    <property type="component" value="Unassembled WGS sequence"/>
</dbReference>
<evidence type="ECO:0000313" key="2">
    <source>
        <dbReference type="Proteomes" id="UP000371977"/>
    </source>
</evidence>
<dbReference type="OrthoDB" id="2146396at2"/>